<evidence type="ECO:0000256" key="1">
    <source>
        <dbReference type="SAM" id="MobiDB-lite"/>
    </source>
</evidence>
<comment type="caution">
    <text evidence="3">The sequence shown here is derived from an EMBL/GenBank/DDBJ whole genome shotgun (WGS) entry which is preliminary data.</text>
</comment>
<dbReference type="Proteomes" id="UP000605148">
    <property type="component" value="Unassembled WGS sequence"/>
</dbReference>
<sequence>MSMRAGAGQPGAGAGAGAAEASPAAAMMAGGPVSDTGVKTGSGTGLSFTDVLSGGKNAGKPEDGAQAGAADLAVPAVEAGGGEAGAEAGNVPAVPLDMPGIGSASVLPLMAWAGSDGAGAGGAADGGVAPGQGVSGSESAGTAAGSGGQGGSAPVPSPFASMVPGGLEPVTAGAAAPVSPSGAQGAGDGAGPLAGSAERVSGQSSQSGASIPVTGHRWQTELQPELRASAFVSAQARGQMTGGPGSQGLANPSPLAAAGSGAGAANPALGSVLPGVLPADGVSDLLMAAPVSADLAAESPTEPPSAGVAGADEAGLDVALIKPGAGSAQGGSVPDDAGAPVAERGAGASLLTGLAAKPVTQIKATAKTTAQIPAQTPVQTPAVSSQDGAKMPSVGQPAPGASMSALEALRQEGATNGAAVDADSLADQVQDQIVRPDTKPLTGQVPVLPVAGRAAGLSLAPGGTAALPTPDMPPETAAGSPDVLGDAAVDPGEVDLTLRTVSSSSAGMAGHDANKPGAQSGPGTLAAQGVPVQTGIAALAAGGMLAVSSELFANPDYPNAIGLEFRSGGAGFDPVALSRSDAMTNPGQAQSGQLATQVAGEMARNLQNGQTRFQMRFDPPELGRVEVKMKVGADGTVQAHLIVERAETLDMFLRDQRGLEKALEAAGLNADSESLKFSLKDQGSQGFGSGDNDQGGSNRLADGGGPDGKEDADETGSVMQPVQFHSNGRPMGLDIQV</sequence>
<dbReference type="InterPro" id="IPR021136">
    <property type="entry name" value="Flagellar_hook_control-like_C"/>
</dbReference>
<dbReference type="EMBL" id="BMFA01000001">
    <property type="protein sequence ID" value="GGB34618.1"/>
    <property type="molecule type" value="Genomic_DNA"/>
</dbReference>
<evidence type="ECO:0000259" key="2">
    <source>
        <dbReference type="Pfam" id="PF02120"/>
    </source>
</evidence>
<feature type="compositionally biased region" description="Gly residues" evidence="1">
    <location>
        <begin position="117"/>
        <end position="134"/>
    </location>
</feature>
<feature type="compositionally biased region" description="Low complexity" evidence="1">
    <location>
        <begin position="172"/>
        <end position="183"/>
    </location>
</feature>
<feature type="compositionally biased region" description="Polar residues" evidence="1">
    <location>
        <begin position="717"/>
        <end position="726"/>
    </location>
</feature>
<accession>A0A916T9U9</accession>
<keyword evidence="4" id="KW-1185">Reference proteome</keyword>
<gene>
    <name evidence="3" type="ORF">GCM10011316_03380</name>
</gene>
<reference evidence="3" key="1">
    <citation type="journal article" date="2014" name="Int. J. Syst. Evol. Microbiol.">
        <title>Complete genome sequence of Corynebacterium casei LMG S-19264T (=DSM 44701T), isolated from a smear-ripened cheese.</title>
        <authorList>
            <consortium name="US DOE Joint Genome Institute (JGI-PGF)"/>
            <person name="Walter F."/>
            <person name="Albersmeier A."/>
            <person name="Kalinowski J."/>
            <person name="Ruckert C."/>
        </authorList>
    </citation>
    <scope>NUCLEOTIDE SEQUENCE</scope>
    <source>
        <strain evidence="3">CGMCC 1.12426</strain>
    </source>
</reference>
<evidence type="ECO:0000313" key="4">
    <source>
        <dbReference type="Proteomes" id="UP000605148"/>
    </source>
</evidence>
<proteinExistence type="predicted"/>
<dbReference type="AlphaFoldDB" id="A0A916T9U9"/>
<feature type="domain" description="Flagellar hook-length control protein-like C-terminal" evidence="2">
    <location>
        <begin position="602"/>
        <end position="682"/>
    </location>
</feature>
<dbReference type="Gene3D" id="3.30.750.140">
    <property type="match status" value="1"/>
</dbReference>
<dbReference type="InterPro" id="IPR038610">
    <property type="entry name" value="FliK-like_C_sf"/>
</dbReference>
<dbReference type="Pfam" id="PF02120">
    <property type="entry name" value="Flg_hook"/>
    <property type="match status" value="1"/>
</dbReference>
<feature type="region of interest" description="Disordered" evidence="1">
    <location>
        <begin position="1"/>
        <end position="33"/>
    </location>
</feature>
<reference evidence="3" key="2">
    <citation type="submission" date="2020-09" db="EMBL/GenBank/DDBJ databases">
        <authorList>
            <person name="Sun Q."/>
            <person name="Zhou Y."/>
        </authorList>
    </citation>
    <scope>NUCLEOTIDE SEQUENCE</scope>
    <source>
        <strain evidence="3">CGMCC 1.12426</strain>
    </source>
</reference>
<feature type="region of interest" description="Disordered" evidence="1">
    <location>
        <begin position="117"/>
        <end position="212"/>
    </location>
</feature>
<feature type="compositionally biased region" description="Low complexity" evidence="1">
    <location>
        <begin position="248"/>
        <end position="263"/>
    </location>
</feature>
<protein>
    <recommendedName>
        <fullName evidence="2">Flagellar hook-length control protein-like C-terminal domain-containing protein</fullName>
    </recommendedName>
</protein>
<feature type="region of interest" description="Disordered" evidence="1">
    <location>
        <begin position="237"/>
        <end position="263"/>
    </location>
</feature>
<dbReference type="OrthoDB" id="7203912at2"/>
<feature type="compositionally biased region" description="Low complexity" evidence="1">
    <location>
        <begin position="17"/>
        <end position="32"/>
    </location>
</feature>
<name>A0A916T9U9_9HYPH</name>
<feature type="region of interest" description="Disordered" evidence="1">
    <location>
        <begin position="373"/>
        <end position="400"/>
    </location>
</feature>
<organism evidence="3 4">
    <name type="scientific">Roseibium aquae</name>
    <dbReference type="NCBI Taxonomy" id="1323746"/>
    <lineage>
        <taxon>Bacteria</taxon>
        <taxon>Pseudomonadati</taxon>
        <taxon>Pseudomonadota</taxon>
        <taxon>Alphaproteobacteria</taxon>
        <taxon>Hyphomicrobiales</taxon>
        <taxon>Stappiaceae</taxon>
        <taxon>Roseibium</taxon>
    </lineage>
</organism>
<feature type="compositionally biased region" description="Polar residues" evidence="1">
    <location>
        <begin position="378"/>
        <end position="387"/>
    </location>
</feature>
<feature type="region of interest" description="Disordered" evidence="1">
    <location>
        <begin position="680"/>
        <end position="737"/>
    </location>
</feature>
<dbReference type="CDD" id="cd17470">
    <property type="entry name" value="T3SS_Flik_C"/>
    <property type="match status" value="1"/>
</dbReference>
<evidence type="ECO:0000313" key="3">
    <source>
        <dbReference type="EMBL" id="GGB34618.1"/>
    </source>
</evidence>